<dbReference type="InterPro" id="IPR036514">
    <property type="entry name" value="SGNH_hydro_sf"/>
</dbReference>
<evidence type="ECO:0008006" key="5">
    <source>
        <dbReference type="Google" id="ProtNLM"/>
    </source>
</evidence>
<evidence type="ECO:0000256" key="2">
    <source>
        <dbReference type="SAM" id="SignalP"/>
    </source>
</evidence>
<proteinExistence type="predicted"/>
<name>A0A6A5Z1Q4_9PLEO</name>
<keyword evidence="1" id="KW-0378">Hydrolase</keyword>
<dbReference type="InterPro" id="IPR051058">
    <property type="entry name" value="GDSL_Est/Lipase"/>
</dbReference>
<dbReference type="PANTHER" id="PTHR45648:SF22">
    <property type="entry name" value="GDSL LIPASE_ACYLHYDROLASE FAMILY PROTEIN (AFU_ORTHOLOGUE AFUA_4G14700)"/>
    <property type="match status" value="1"/>
</dbReference>
<feature type="signal peptide" evidence="2">
    <location>
        <begin position="1"/>
        <end position="22"/>
    </location>
</feature>
<dbReference type="Pfam" id="PF00657">
    <property type="entry name" value="Lipase_GDSL"/>
    <property type="match status" value="1"/>
</dbReference>
<dbReference type="InterPro" id="IPR001087">
    <property type="entry name" value="GDSL"/>
</dbReference>
<keyword evidence="2" id="KW-0732">Signal</keyword>
<dbReference type="PANTHER" id="PTHR45648">
    <property type="entry name" value="GDSL LIPASE/ACYLHYDROLASE FAMILY PROTEIN (AFU_ORTHOLOGUE AFUA_4G14700)"/>
    <property type="match status" value="1"/>
</dbReference>
<feature type="chain" id="PRO_5025418442" description="GDSL lipase/esterase" evidence="2">
    <location>
        <begin position="23"/>
        <end position="366"/>
    </location>
</feature>
<organism evidence="3 4">
    <name type="scientific">Lophiotrema nucula</name>
    <dbReference type="NCBI Taxonomy" id="690887"/>
    <lineage>
        <taxon>Eukaryota</taxon>
        <taxon>Fungi</taxon>
        <taxon>Dikarya</taxon>
        <taxon>Ascomycota</taxon>
        <taxon>Pezizomycotina</taxon>
        <taxon>Dothideomycetes</taxon>
        <taxon>Pleosporomycetidae</taxon>
        <taxon>Pleosporales</taxon>
        <taxon>Lophiotremataceae</taxon>
        <taxon>Lophiotrema</taxon>
    </lineage>
</organism>
<dbReference type="AlphaFoldDB" id="A0A6A5Z1Q4"/>
<keyword evidence="4" id="KW-1185">Reference proteome</keyword>
<evidence type="ECO:0000313" key="4">
    <source>
        <dbReference type="Proteomes" id="UP000799770"/>
    </source>
</evidence>
<gene>
    <name evidence="3" type="ORF">BDV96DRAFT_648327</name>
</gene>
<protein>
    <recommendedName>
        <fullName evidence="5">GDSL lipase/esterase</fullName>
    </recommendedName>
</protein>
<dbReference type="Gene3D" id="3.40.50.1110">
    <property type="entry name" value="SGNH hydrolase"/>
    <property type="match status" value="1"/>
</dbReference>
<dbReference type="EMBL" id="ML977328">
    <property type="protein sequence ID" value="KAF2113362.1"/>
    <property type="molecule type" value="Genomic_DNA"/>
</dbReference>
<dbReference type="OrthoDB" id="1600564at2759"/>
<dbReference type="SUPFAM" id="SSF52266">
    <property type="entry name" value="SGNH hydrolase"/>
    <property type="match status" value="1"/>
</dbReference>
<dbReference type="GO" id="GO:0016788">
    <property type="term" value="F:hydrolase activity, acting on ester bonds"/>
    <property type="evidence" value="ECO:0007669"/>
    <property type="project" value="InterPro"/>
</dbReference>
<accession>A0A6A5Z1Q4</accession>
<evidence type="ECO:0000256" key="1">
    <source>
        <dbReference type="ARBA" id="ARBA00022801"/>
    </source>
</evidence>
<reference evidence="3" key="1">
    <citation type="journal article" date="2020" name="Stud. Mycol.">
        <title>101 Dothideomycetes genomes: a test case for predicting lifestyles and emergence of pathogens.</title>
        <authorList>
            <person name="Haridas S."/>
            <person name="Albert R."/>
            <person name="Binder M."/>
            <person name="Bloem J."/>
            <person name="Labutti K."/>
            <person name="Salamov A."/>
            <person name="Andreopoulos B."/>
            <person name="Baker S."/>
            <person name="Barry K."/>
            <person name="Bills G."/>
            <person name="Bluhm B."/>
            <person name="Cannon C."/>
            <person name="Castanera R."/>
            <person name="Culley D."/>
            <person name="Daum C."/>
            <person name="Ezra D."/>
            <person name="Gonzalez J."/>
            <person name="Henrissat B."/>
            <person name="Kuo A."/>
            <person name="Liang C."/>
            <person name="Lipzen A."/>
            <person name="Lutzoni F."/>
            <person name="Magnuson J."/>
            <person name="Mondo S."/>
            <person name="Nolan M."/>
            <person name="Ohm R."/>
            <person name="Pangilinan J."/>
            <person name="Park H.-J."/>
            <person name="Ramirez L."/>
            <person name="Alfaro M."/>
            <person name="Sun H."/>
            <person name="Tritt A."/>
            <person name="Yoshinaga Y."/>
            <person name="Zwiers L.-H."/>
            <person name="Turgeon B."/>
            <person name="Goodwin S."/>
            <person name="Spatafora J."/>
            <person name="Crous P."/>
            <person name="Grigoriev I."/>
        </authorList>
    </citation>
    <scope>NUCLEOTIDE SEQUENCE</scope>
    <source>
        <strain evidence="3">CBS 627.86</strain>
    </source>
</reference>
<evidence type="ECO:0000313" key="3">
    <source>
        <dbReference type="EMBL" id="KAF2113362.1"/>
    </source>
</evidence>
<dbReference type="Proteomes" id="UP000799770">
    <property type="component" value="Unassembled WGS sequence"/>
</dbReference>
<sequence>MRCSPSSITLLVLNLAFTIVGAHRSKSGWDLKDVKNIVSFGDSYTDENRLGYFINHNGSAPPVGWEQPVGLNTASGGLSWPRWASIYSNTTLYNYAVSGAVCSNRISPRFFASINAPFPDIAGYELPAFIADSKYVSPNGTKFFAGTPKDTVYAIWIGTNDLGNNAFLTDAQIPGKTLVDFVDCVYSTIAGLYANGGRYFVLLNLAPLQLLPQYATPAHGGLAATQYFPDKPANITEVSYRIWESVATVNDVYKYRTPFEVDISDQYENIHIANFDVNQLITDVYNQPEGYLNGTAPANVTGYINHCDLKGQNCVKQGGGDKAVADSYLWYDELHPSEQTDRIIAKEFVKVVGGESKYASYRESRV</sequence>